<evidence type="ECO:0008006" key="3">
    <source>
        <dbReference type="Google" id="ProtNLM"/>
    </source>
</evidence>
<organism evidence="1 2">
    <name type="scientific">Trichonephila clavipes</name>
    <name type="common">Golden silk orbweaver</name>
    <name type="synonym">Nephila clavipes</name>
    <dbReference type="NCBI Taxonomy" id="2585209"/>
    <lineage>
        <taxon>Eukaryota</taxon>
        <taxon>Metazoa</taxon>
        <taxon>Ecdysozoa</taxon>
        <taxon>Arthropoda</taxon>
        <taxon>Chelicerata</taxon>
        <taxon>Arachnida</taxon>
        <taxon>Araneae</taxon>
        <taxon>Araneomorphae</taxon>
        <taxon>Entelegynae</taxon>
        <taxon>Araneoidea</taxon>
        <taxon>Nephilidae</taxon>
        <taxon>Trichonephila</taxon>
    </lineage>
</organism>
<name>A0A8X6R6X6_TRICX</name>
<dbReference type="InterPro" id="IPR036397">
    <property type="entry name" value="RNaseH_sf"/>
</dbReference>
<dbReference type="Proteomes" id="UP000887159">
    <property type="component" value="Unassembled WGS sequence"/>
</dbReference>
<dbReference type="InterPro" id="IPR052709">
    <property type="entry name" value="Transposase-MT_Hybrid"/>
</dbReference>
<proteinExistence type="predicted"/>
<comment type="caution">
    <text evidence="1">The sequence shown here is derived from an EMBL/GenBank/DDBJ whole genome shotgun (WGS) entry which is preliminary data.</text>
</comment>
<dbReference type="PANTHER" id="PTHR46060">
    <property type="entry name" value="MARINER MOS1 TRANSPOSASE-LIKE PROTEIN"/>
    <property type="match status" value="1"/>
</dbReference>
<evidence type="ECO:0000313" key="2">
    <source>
        <dbReference type="Proteomes" id="UP000887159"/>
    </source>
</evidence>
<dbReference type="AlphaFoldDB" id="A0A8X6R6X6"/>
<gene>
    <name evidence="1" type="ORF">TNCV_1530511</name>
</gene>
<dbReference type="EMBL" id="BMAU01021017">
    <property type="protein sequence ID" value="GFX86962.1"/>
    <property type="molecule type" value="Genomic_DNA"/>
</dbReference>
<keyword evidence="2" id="KW-1185">Reference proteome</keyword>
<accession>A0A8X6R6X6</accession>
<dbReference type="GO" id="GO:0003676">
    <property type="term" value="F:nucleic acid binding"/>
    <property type="evidence" value="ECO:0007669"/>
    <property type="project" value="InterPro"/>
</dbReference>
<sequence>MQTGCRKPQYGGEGPAKFFNDRNQQCRVEEVIQNDRRITLRKISSQPGLSYGRVQCIFFEVLRYSKRGQTINEDRYCVTLTRLREAIRLKRPGMLREGVIFLHDNARPHIAQVTQELL</sequence>
<dbReference type="Gene3D" id="3.30.420.10">
    <property type="entry name" value="Ribonuclease H-like superfamily/Ribonuclease H"/>
    <property type="match status" value="1"/>
</dbReference>
<evidence type="ECO:0000313" key="1">
    <source>
        <dbReference type="EMBL" id="GFX86962.1"/>
    </source>
</evidence>
<reference evidence="1" key="1">
    <citation type="submission" date="2020-08" db="EMBL/GenBank/DDBJ databases">
        <title>Multicomponent nature underlies the extraordinary mechanical properties of spider dragline silk.</title>
        <authorList>
            <person name="Kono N."/>
            <person name="Nakamura H."/>
            <person name="Mori M."/>
            <person name="Yoshida Y."/>
            <person name="Ohtoshi R."/>
            <person name="Malay A.D."/>
            <person name="Moran D.A.P."/>
            <person name="Tomita M."/>
            <person name="Numata K."/>
            <person name="Arakawa K."/>
        </authorList>
    </citation>
    <scope>NUCLEOTIDE SEQUENCE</scope>
</reference>
<protein>
    <recommendedName>
        <fullName evidence="3">Histone-lysine N-methyltransferase SETMAR</fullName>
    </recommendedName>
</protein>
<dbReference type="PANTHER" id="PTHR46060:SF1">
    <property type="entry name" value="MARINER MOS1 TRANSPOSASE-LIKE PROTEIN"/>
    <property type="match status" value="1"/>
</dbReference>